<dbReference type="InterPro" id="IPR000297">
    <property type="entry name" value="PPIase_PpiC"/>
</dbReference>
<evidence type="ECO:0000259" key="2">
    <source>
        <dbReference type="PROSITE" id="PS50198"/>
    </source>
</evidence>
<dbReference type="InterPro" id="IPR046357">
    <property type="entry name" value="PPIase_dom_sf"/>
</dbReference>
<keyword evidence="1 3" id="KW-0413">Isomerase</keyword>
<feature type="domain" description="PpiC" evidence="2">
    <location>
        <begin position="270"/>
        <end position="382"/>
    </location>
</feature>
<dbReference type="GO" id="GO:0003755">
    <property type="term" value="F:peptidyl-prolyl cis-trans isomerase activity"/>
    <property type="evidence" value="ECO:0007669"/>
    <property type="project" value="UniProtKB-KW"/>
</dbReference>
<accession>A0A563D8P7</accession>
<dbReference type="AlphaFoldDB" id="A0A563D8P7"/>
<dbReference type="Pfam" id="PF00639">
    <property type="entry name" value="Rotamase"/>
    <property type="match status" value="2"/>
</dbReference>
<name>A0A563D8P7_9FLAO</name>
<dbReference type="SUPFAM" id="SSF54534">
    <property type="entry name" value="FKBP-like"/>
    <property type="match status" value="2"/>
</dbReference>
<reference evidence="3 4" key="1">
    <citation type="submission" date="2019-02" db="EMBL/GenBank/DDBJ databases">
        <title>Apibacter muscae sp. nov.: a novel member of the house fly microbiota.</title>
        <authorList>
            <person name="Park R."/>
        </authorList>
    </citation>
    <scope>NUCLEOTIDE SEQUENCE [LARGE SCALE GENOMIC DNA]</scope>
    <source>
        <strain evidence="3 4">AL1</strain>
    </source>
</reference>
<organism evidence="3 4">
    <name type="scientific">Apibacter muscae</name>
    <dbReference type="NCBI Taxonomy" id="2509004"/>
    <lineage>
        <taxon>Bacteria</taxon>
        <taxon>Pseudomonadati</taxon>
        <taxon>Bacteroidota</taxon>
        <taxon>Flavobacteriia</taxon>
        <taxon>Flavobacteriales</taxon>
        <taxon>Weeksellaceae</taxon>
        <taxon>Apibacter</taxon>
    </lineage>
</organism>
<keyword evidence="4" id="KW-1185">Reference proteome</keyword>
<dbReference type="PANTHER" id="PTHR47245">
    <property type="entry name" value="PEPTIDYLPROLYL ISOMERASE"/>
    <property type="match status" value="1"/>
</dbReference>
<dbReference type="InterPro" id="IPR050245">
    <property type="entry name" value="PrsA_foldase"/>
</dbReference>
<gene>
    <name evidence="3" type="ORF">ETU09_08620</name>
</gene>
<evidence type="ECO:0000313" key="3">
    <source>
        <dbReference type="EMBL" id="TWP26616.1"/>
    </source>
</evidence>
<dbReference type="RefSeq" id="WP_146293120.1">
    <property type="nucleotide sequence ID" value="NZ_SELH01000025.1"/>
</dbReference>
<dbReference type="Gene3D" id="1.10.4030.10">
    <property type="entry name" value="Porin chaperone SurA, peptide-binding domain"/>
    <property type="match status" value="1"/>
</dbReference>
<dbReference type="EMBL" id="SELH01000025">
    <property type="protein sequence ID" value="TWP26616.1"/>
    <property type="molecule type" value="Genomic_DNA"/>
</dbReference>
<dbReference type="Gene3D" id="3.10.50.40">
    <property type="match status" value="2"/>
</dbReference>
<dbReference type="PANTHER" id="PTHR47245:SF2">
    <property type="entry name" value="PEPTIDYL-PROLYL CIS-TRANS ISOMERASE HP_0175-RELATED"/>
    <property type="match status" value="1"/>
</dbReference>
<keyword evidence="1" id="KW-0697">Rotamase</keyword>
<protein>
    <submittedName>
        <fullName evidence="3">Peptidylprolyl isomerase</fullName>
    </submittedName>
</protein>
<dbReference type="SUPFAM" id="SSF109998">
    <property type="entry name" value="Triger factor/SurA peptide-binding domain-like"/>
    <property type="match status" value="1"/>
</dbReference>
<dbReference type="OrthoDB" id="14196at2"/>
<sequence length="442" mass="51382">MNRILLILTFFASLYTYSQERKLDGIVAVVGDEIITDTDIFDAENYAKSEGQQITDRCDFLENMMKEKIILYKAKQDTLISVSKDEVNREVDSRLDGYKNYFKTDQELLLNFKFKTMAELRSVLETMVRNQMYTQRKMFEITKNVDISPEYLRAFYQAHENEFPYLNDEIEYAQILMYPQLTDAHKQELINQLKDIKKQIQEGASFAEMAKTYSEDPGSAPNGGQILNVRRGIMVKEFDAVAFSLGEGEISEPFETEYGYHIIYLEKKRGQIIDLRHILLQSKPNQEEIAAALDKLKKIREEIISDKITFNEAVTKYSDDKLTKYNGGLLSNQKTGDNRFERSKLARKDSYNLLGLSKGDVSEAFEDDLNNRTVVKLLKITDVIPSHKMNLETDYNRIKGFAEKTKQNEVVEKWVETQIPSTYIKVQDSYKNCKFSNHWLKN</sequence>
<feature type="domain" description="PpiC" evidence="2">
    <location>
        <begin position="167"/>
        <end position="267"/>
    </location>
</feature>
<comment type="caution">
    <text evidence="3">The sequence shown here is derived from an EMBL/GenBank/DDBJ whole genome shotgun (WGS) entry which is preliminary data.</text>
</comment>
<dbReference type="PROSITE" id="PS50198">
    <property type="entry name" value="PPIC_PPIASE_2"/>
    <property type="match status" value="2"/>
</dbReference>
<proteinExistence type="predicted"/>
<dbReference type="InterPro" id="IPR027304">
    <property type="entry name" value="Trigger_fact/SurA_dom_sf"/>
</dbReference>
<dbReference type="Proteomes" id="UP000319499">
    <property type="component" value="Unassembled WGS sequence"/>
</dbReference>
<evidence type="ECO:0000256" key="1">
    <source>
        <dbReference type="PROSITE-ProRule" id="PRU00278"/>
    </source>
</evidence>
<evidence type="ECO:0000313" key="4">
    <source>
        <dbReference type="Proteomes" id="UP000319499"/>
    </source>
</evidence>